<dbReference type="InterPro" id="IPR050793">
    <property type="entry name" value="CMP-NeuNAc_synthase"/>
</dbReference>
<dbReference type="SFLD" id="SFLDS00003">
    <property type="entry name" value="Haloacid_Dehalogenase"/>
    <property type="match status" value="1"/>
</dbReference>
<evidence type="ECO:0000256" key="9">
    <source>
        <dbReference type="ARBA" id="ARBA00022842"/>
    </source>
</evidence>
<dbReference type="GO" id="GO:0008781">
    <property type="term" value="F:N-acylneuraminate cytidylyltransferase activity"/>
    <property type="evidence" value="ECO:0007669"/>
    <property type="project" value="TreeGrafter"/>
</dbReference>
<dbReference type="GO" id="GO:0046872">
    <property type="term" value="F:metal ion binding"/>
    <property type="evidence" value="ECO:0007669"/>
    <property type="project" value="UniProtKB-KW"/>
</dbReference>
<dbReference type="CDD" id="cd01630">
    <property type="entry name" value="HAD_KDO-like"/>
    <property type="match status" value="1"/>
</dbReference>
<dbReference type="Gene3D" id="3.40.50.1000">
    <property type="entry name" value="HAD superfamily/HAD-like"/>
    <property type="match status" value="1"/>
</dbReference>
<comment type="subunit">
    <text evidence="4">Homotetramer.</text>
</comment>
<feature type="binding site" evidence="11">
    <location>
        <position position="8"/>
    </location>
    <ligand>
        <name>Mg(2+)</name>
        <dbReference type="ChEBI" id="CHEBI:18420"/>
    </ligand>
</feature>
<dbReference type="PIRSF" id="PIRSF006118">
    <property type="entry name" value="KDO8-P_Ptase"/>
    <property type="match status" value="1"/>
</dbReference>
<evidence type="ECO:0000256" key="3">
    <source>
        <dbReference type="ARBA" id="ARBA00005893"/>
    </source>
</evidence>
<keyword evidence="8" id="KW-0378">Hydrolase</keyword>
<keyword evidence="9 11" id="KW-0460">Magnesium</keyword>
<dbReference type="InterPro" id="IPR010023">
    <property type="entry name" value="KdsC_fam"/>
</dbReference>
<dbReference type="Pfam" id="PF08282">
    <property type="entry name" value="Hydrolase_3"/>
    <property type="match status" value="1"/>
</dbReference>
<comment type="cofactor">
    <cofactor evidence="2 11">
        <name>Mg(2+)</name>
        <dbReference type="ChEBI" id="CHEBI:18420"/>
    </cofactor>
</comment>
<dbReference type="FunFam" id="3.40.50.1000:FF:000029">
    <property type="entry name" value="3-deoxy-D-manno-octulosonate 8-phosphate phosphatase KdsC"/>
    <property type="match status" value="1"/>
</dbReference>
<dbReference type="InterPro" id="IPR036412">
    <property type="entry name" value="HAD-like_sf"/>
</dbReference>
<evidence type="ECO:0000256" key="2">
    <source>
        <dbReference type="ARBA" id="ARBA00001946"/>
    </source>
</evidence>
<comment type="similarity">
    <text evidence="3">Belongs to the KdsC family.</text>
</comment>
<dbReference type="SFLD" id="SFLDG01136">
    <property type="entry name" value="C1.6:_Phosphoserine_Phosphatas"/>
    <property type="match status" value="1"/>
</dbReference>
<sequence>MIRLFALDVDGVLTDGTLHYGADGEVLKAFNAKDGLGLSLLMKAGVHVAVISGRSSPALLRRLDDLGIRHHRLGTTAKNAALEDVCACLDLGFEDCAFMGDDLVDLDVMRAVAYAMAPSDAVSDVKAMADFVTDLPGGRGAVREAAEHIAARNGLTLADFASDARRVSQ</sequence>
<comment type="caution">
    <text evidence="12">The sequence shown here is derived from an EMBL/GenBank/DDBJ whole genome shotgun (WGS) entry which is preliminary data.</text>
</comment>
<gene>
    <name evidence="12" type="ORF">BXY39_0967</name>
</gene>
<dbReference type="NCBIfam" id="TIGR01670">
    <property type="entry name" value="KdsC-phosphatas"/>
    <property type="match status" value="1"/>
</dbReference>
<evidence type="ECO:0000256" key="8">
    <source>
        <dbReference type="ARBA" id="ARBA00022801"/>
    </source>
</evidence>
<evidence type="ECO:0000256" key="6">
    <source>
        <dbReference type="ARBA" id="ARBA00020092"/>
    </source>
</evidence>
<dbReference type="EMBL" id="REFR01000009">
    <property type="protein sequence ID" value="RMB12471.1"/>
    <property type="molecule type" value="Genomic_DNA"/>
</dbReference>
<evidence type="ECO:0000256" key="4">
    <source>
        <dbReference type="ARBA" id="ARBA00011881"/>
    </source>
</evidence>
<dbReference type="PANTHER" id="PTHR21485">
    <property type="entry name" value="HAD SUPERFAMILY MEMBERS CMAS AND KDSC"/>
    <property type="match status" value="1"/>
</dbReference>
<evidence type="ECO:0000256" key="7">
    <source>
        <dbReference type="ARBA" id="ARBA00022723"/>
    </source>
</evidence>
<dbReference type="Proteomes" id="UP000271227">
    <property type="component" value="Unassembled WGS sequence"/>
</dbReference>
<dbReference type="AlphaFoldDB" id="A0A3M0CSA6"/>
<proteinExistence type="inferred from homology"/>
<organism evidence="12 13">
    <name type="scientific">Eilatimonas milleporae</name>
    <dbReference type="NCBI Taxonomy" id="911205"/>
    <lineage>
        <taxon>Bacteria</taxon>
        <taxon>Pseudomonadati</taxon>
        <taxon>Pseudomonadota</taxon>
        <taxon>Alphaproteobacteria</taxon>
        <taxon>Kordiimonadales</taxon>
        <taxon>Kordiimonadaceae</taxon>
        <taxon>Eilatimonas</taxon>
    </lineage>
</organism>
<evidence type="ECO:0000256" key="1">
    <source>
        <dbReference type="ARBA" id="ARBA00000898"/>
    </source>
</evidence>
<evidence type="ECO:0000256" key="5">
    <source>
        <dbReference type="ARBA" id="ARBA00013066"/>
    </source>
</evidence>
<protein>
    <recommendedName>
        <fullName evidence="6">3-deoxy-D-manno-octulosonate 8-phosphate phosphatase KdsC</fullName>
        <ecNumber evidence="5">3.1.3.45</ecNumber>
    </recommendedName>
    <alternativeName>
        <fullName evidence="10">KDO 8-P phosphatase</fullName>
    </alternativeName>
</protein>
<evidence type="ECO:0000313" key="12">
    <source>
        <dbReference type="EMBL" id="RMB12471.1"/>
    </source>
</evidence>
<dbReference type="SUPFAM" id="SSF56784">
    <property type="entry name" value="HAD-like"/>
    <property type="match status" value="1"/>
</dbReference>
<dbReference type="InParanoid" id="A0A3M0CSA6"/>
<dbReference type="GO" id="GO:0019143">
    <property type="term" value="F:3-deoxy-manno-octulosonate-8-phosphatase activity"/>
    <property type="evidence" value="ECO:0007669"/>
    <property type="project" value="UniProtKB-EC"/>
</dbReference>
<evidence type="ECO:0000256" key="10">
    <source>
        <dbReference type="ARBA" id="ARBA00031051"/>
    </source>
</evidence>
<feature type="binding site" evidence="11">
    <location>
        <position position="101"/>
    </location>
    <ligand>
        <name>Mg(2+)</name>
        <dbReference type="ChEBI" id="CHEBI:18420"/>
    </ligand>
</feature>
<keyword evidence="7 11" id="KW-0479">Metal-binding</keyword>
<dbReference type="PANTHER" id="PTHR21485:SF3">
    <property type="entry name" value="N-ACYLNEURAMINATE CYTIDYLYLTRANSFERASE"/>
    <property type="match status" value="1"/>
</dbReference>
<reference evidence="12 13" key="1">
    <citation type="submission" date="2018-10" db="EMBL/GenBank/DDBJ databases">
        <title>Genomic Encyclopedia of Archaeal and Bacterial Type Strains, Phase II (KMG-II): from individual species to whole genera.</title>
        <authorList>
            <person name="Goeker M."/>
        </authorList>
    </citation>
    <scope>NUCLEOTIDE SEQUENCE [LARGE SCALE GENOMIC DNA]</scope>
    <source>
        <strain evidence="12 13">DSM 25217</strain>
    </source>
</reference>
<dbReference type="OrthoDB" id="9805604at2"/>
<dbReference type="InterPro" id="IPR023214">
    <property type="entry name" value="HAD_sf"/>
</dbReference>
<dbReference type="RefSeq" id="WP_121937640.1">
    <property type="nucleotide sequence ID" value="NZ_REFR01000009.1"/>
</dbReference>
<accession>A0A3M0CSA6</accession>
<name>A0A3M0CSA6_9PROT</name>
<feature type="binding site" evidence="11">
    <location>
        <position position="10"/>
    </location>
    <ligand>
        <name>substrate</name>
    </ligand>
</feature>
<dbReference type="EC" id="3.1.3.45" evidence="5"/>
<keyword evidence="13" id="KW-1185">Reference proteome</keyword>
<evidence type="ECO:0000313" key="13">
    <source>
        <dbReference type="Proteomes" id="UP000271227"/>
    </source>
</evidence>
<comment type="catalytic activity">
    <reaction evidence="1">
        <text>3-deoxy-alpha-D-manno-2-octulosonate-8-phosphate + H2O = 3-deoxy-alpha-D-manno-oct-2-ulosonate + phosphate</text>
        <dbReference type="Rhea" id="RHEA:11500"/>
        <dbReference type="ChEBI" id="CHEBI:15377"/>
        <dbReference type="ChEBI" id="CHEBI:43474"/>
        <dbReference type="ChEBI" id="CHEBI:85985"/>
        <dbReference type="ChEBI" id="CHEBI:85986"/>
        <dbReference type="EC" id="3.1.3.45"/>
    </reaction>
</comment>
<dbReference type="SFLD" id="SFLDG01138">
    <property type="entry name" value="C1.6.2:_Deoxy-d-mannose-octulo"/>
    <property type="match status" value="1"/>
</dbReference>
<evidence type="ECO:0000256" key="11">
    <source>
        <dbReference type="PIRSR" id="PIRSR006118-2"/>
    </source>
</evidence>
<dbReference type="FunCoup" id="A0A3M0CSA6">
    <property type="interactions" value="264"/>
</dbReference>